<reference evidence="1 2" key="1">
    <citation type="submission" date="2014-01" db="EMBL/GenBank/DDBJ databases">
        <authorList>
            <consortium name="DOE Joint Genome Institute"/>
            <person name="Anderson I."/>
            <person name="Huntemann M."/>
            <person name="Han J."/>
            <person name="Chen A."/>
            <person name="Kyrpides N."/>
            <person name="Mavromatis K."/>
            <person name="Markowitz V."/>
            <person name="Palaniappan K."/>
            <person name="Ivanova N."/>
            <person name="Schaumberg A."/>
            <person name="Pati A."/>
            <person name="Liolios K."/>
            <person name="Nordberg H.P."/>
            <person name="Cantor M.N."/>
            <person name="Hua S.X."/>
            <person name="Woyke T."/>
        </authorList>
    </citation>
    <scope>NUCLEOTIDE SEQUENCE [LARGE SCALE GENOMIC DNA]</scope>
    <source>
        <strain evidence="1 2">XH-48</strain>
    </source>
</reference>
<proteinExistence type="predicted"/>
<dbReference type="HOGENOM" id="CLU_1168599_0_0_2"/>
<dbReference type="KEGG" id="hlr:HALLA_08265"/>
<dbReference type="eggNOG" id="arCOG10315">
    <property type="taxonomic scope" value="Archaea"/>
</dbReference>
<accession>W0JNX2</accession>
<name>W0JNX2_9EURY</name>
<sequence length="231" mass="25379">MRTVEAVLQRRAESVPYEALADAFLEFDRFSGSNPLLLIAEAAASTTGQSFAGGIRPTVERFRESFVESGRLTSFAELASLALEDDDLVDALGARRKRHVLLEIADRLEDRPEDDDFDSLRAWAAQVDVYRYETDPIGRISGVGPSSLQYLRILAGVDTIKPDPTVAAFLESVAADLESSPLDASTPLRGIASCEWLAVHTSFRRLEIDRLAWWLGASDAERTAVADQHAL</sequence>
<dbReference type="STRING" id="797299.HALLA_08265"/>
<dbReference type="RefSeq" id="WP_049952056.1">
    <property type="nucleotide sequence ID" value="NZ_CP007055.1"/>
</dbReference>
<dbReference type="AlphaFoldDB" id="W0JNX2"/>
<dbReference type="GeneID" id="25144477"/>
<protein>
    <recommendedName>
        <fullName evidence="3">3-methyladenine DNA glycosylase</fullName>
    </recommendedName>
</protein>
<dbReference type="Proteomes" id="UP000019024">
    <property type="component" value="Chromosome"/>
</dbReference>
<dbReference type="OrthoDB" id="45797at2157"/>
<evidence type="ECO:0008006" key="3">
    <source>
        <dbReference type="Google" id="ProtNLM"/>
    </source>
</evidence>
<dbReference type="EMBL" id="CP007055">
    <property type="protein sequence ID" value="AHF98859.1"/>
    <property type="molecule type" value="Genomic_DNA"/>
</dbReference>
<keyword evidence="2" id="KW-1185">Reference proteome</keyword>
<gene>
    <name evidence="1" type="ORF">HALLA_08265</name>
</gene>
<evidence type="ECO:0000313" key="1">
    <source>
        <dbReference type="EMBL" id="AHF98859.1"/>
    </source>
</evidence>
<organism evidence="1 2">
    <name type="scientific">Halostagnicola larsenii XH-48</name>
    <dbReference type="NCBI Taxonomy" id="797299"/>
    <lineage>
        <taxon>Archaea</taxon>
        <taxon>Methanobacteriati</taxon>
        <taxon>Methanobacteriota</taxon>
        <taxon>Stenosarchaea group</taxon>
        <taxon>Halobacteria</taxon>
        <taxon>Halobacteriales</taxon>
        <taxon>Natrialbaceae</taxon>
        <taxon>Halostagnicola</taxon>
    </lineage>
</organism>
<evidence type="ECO:0000313" key="2">
    <source>
        <dbReference type="Proteomes" id="UP000019024"/>
    </source>
</evidence>